<feature type="transmembrane region" description="Helical" evidence="1">
    <location>
        <begin position="21"/>
        <end position="43"/>
    </location>
</feature>
<feature type="transmembrane region" description="Helical" evidence="1">
    <location>
        <begin position="116"/>
        <end position="134"/>
    </location>
</feature>
<sequence>MLKFFQFSGTISGTTYFLRMLFTILLALPGIILIFSFFGNYLINEGFIDMSNPEGFDQLAFEEKIQENPEEFFSNLWSSFSSVWIITLIITFLPCIWFGLASYYKRISSLFYENRNTIFAIIVGFEVIADATVFGVLSSISFLSTTFSIISTLIFLFLIFKNSNIDKDDHEG</sequence>
<proteinExistence type="predicted"/>
<keyword evidence="1" id="KW-0812">Transmembrane</keyword>
<accession>A0A381XG35</accession>
<keyword evidence="1" id="KW-0472">Membrane</keyword>
<keyword evidence="1" id="KW-1133">Transmembrane helix</keyword>
<name>A0A381XG35_9ZZZZ</name>
<dbReference type="EMBL" id="UINC01015056">
    <property type="protein sequence ID" value="SVA63706.1"/>
    <property type="molecule type" value="Genomic_DNA"/>
</dbReference>
<evidence type="ECO:0000256" key="1">
    <source>
        <dbReference type="SAM" id="Phobius"/>
    </source>
</evidence>
<protein>
    <submittedName>
        <fullName evidence="2">Uncharacterized protein</fullName>
    </submittedName>
</protein>
<evidence type="ECO:0000313" key="2">
    <source>
        <dbReference type="EMBL" id="SVA63706.1"/>
    </source>
</evidence>
<dbReference type="AlphaFoldDB" id="A0A381XG35"/>
<reference evidence="2" key="1">
    <citation type="submission" date="2018-05" db="EMBL/GenBank/DDBJ databases">
        <authorList>
            <person name="Lanie J.A."/>
            <person name="Ng W.-L."/>
            <person name="Kazmierczak K.M."/>
            <person name="Andrzejewski T.M."/>
            <person name="Davidsen T.M."/>
            <person name="Wayne K.J."/>
            <person name="Tettelin H."/>
            <person name="Glass J.I."/>
            <person name="Rusch D."/>
            <person name="Podicherti R."/>
            <person name="Tsui H.-C.T."/>
            <person name="Winkler M.E."/>
        </authorList>
    </citation>
    <scope>NUCLEOTIDE SEQUENCE</scope>
</reference>
<gene>
    <name evidence="2" type="ORF">METZ01_LOCUS116560</name>
</gene>
<feature type="transmembrane region" description="Helical" evidence="1">
    <location>
        <begin position="83"/>
        <end position="104"/>
    </location>
</feature>
<organism evidence="2">
    <name type="scientific">marine metagenome</name>
    <dbReference type="NCBI Taxonomy" id="408172"/>
    <lineage>
        <taxon>unclassified sequences</taxon>
        <taxon>metagenomes</taxon>
        <taxon>ecological metagenomes</taxon>
    </lineage>
</organism>
<feature type="transmembrane region" description="Helical" evidence="1">
    <location>
        <begin position="140"/>
        <end position="160"/>
    </location>
</feature>